<protein>
    <submittedName>
        <fullName evidence="2">Uncharacterized protein</fullName>
    </submittedName>
</protein>
<organism evidence="2 3">
    <name type="scientific">Pelagomonas calceolata</name>
    <dbReference type="NCBI Taxonomy" id="35677"/>
    <lineage>
        <taxon>Eukaryota</taxon>
        <taxon>Sar</taxon>
        <taxon>Stramenopiles</taxon>
        <taxon>Ochrophyta</taxon>
        <taxon>Pelagophyceae</taxon>
        <taxon>Pelagomonadales</taxon>
        <taxon>Pelagomonadaceae</taxon>
        <taxon>Pelagomonas</taxon>
    </lineage>
</organism>
<evidence type="ECO:0000256" key="1">
    <source>
        <dbReference type="SAM" id="MobiDB-lite"/>
    </source>
</evidence>
<accession>A0A8J2SK31</accession>
<reference evidence="2" key="1">
    <citation type="submission" date="2021-11" db="EMBL/GenBank/DDBJ databases">
        <authorList>
            <consortium name="Genoscope - CEA"/>
            <person name="William W."/>
        </authorList>
    </citation>
    <scope>NUCLEOTIDE SEQUENCE</scope>
</reference>
<feature type="region of interest" description="Disordered" evidence="1">
    <location>
        <begin position="1"/>
        <end position="24"/>
    </location>
</feature>
<evidence type="ECO:0000313" key="3">
    <source>
        <dbReference type="Proteomes" id="UP000789595"/>
    </source>
</evidence>
<keyword evidence="3" id="KW-1185">Reference proteome</keyword>
<dbReference type="EMBL" id="CAKKNE010000002">
    <property type="protein sequence ID" value="CAH0367924.1"/>
    <property type="molecule type" value="Genomic_DNA"/>
</dbReference>
<dbReference type="Proteomes" id="UP000789595">
    <property type="component" value="Unassembled WGS sequence"/>
</dbReference>
<proteinExistence type="predicted"/>
<sequence>MTLRAYSAAGSAASASEAPASSEGPATAAFQRNAAAMAATTAAAPLAPAAARLDMMSPATMTPANMDDIASENGMPRTKATIAPVQAPVPGNGTPTKAASAVQRALPETAPALARAFESGLSSSFCTKFDRSARSNGAIGTMLPATHKKKTLGSGMPIIAPTGIAPRSSTTGMAAIVATIQASAKPDARSFALTTSAKWLADAGCGASSASDATAATCATRFALGAAATAGALASRGGARRGASRSALAAEHRTRRRCMACERAQSCASVLCSE</sequence>
<gene>
    <name evidence="2" type="ORF">PECAL_2P09680</name>
</gene>
<feature type="non-terminal residue" evidence="2">
    <location>
        <position position="274"/>
    </location>
</feature>
<dbReference type="AlphaFoldDB" id="A0A8J2SK31"/>
<evidence type="ECO:0000313" key="2">
    <source>
        <dbReference type="EMBL" id="CAH0367924.1"/>
    </source>
</evidence>
<comment type="caution">
    <text evidence="2">The sequence shown here is derived from an EMBL/GenBank/DDBJ whole genome shotgun (WGS) entry which is preliminary data.</text>
</comment>
<name>A0A8J2SK31_9STRA</name>